<sequence length="138" mass="14513">MSILQTLVTSFKQQILLGEHDLLADTLKMALFTANANLNTDTTVYDTTNEIVGGGYTAGGVVLVNVTVLSSGSTAYVSFDNAVWNPAGFTARCALVYNSSKSNKAIAVIDFGSDKSSNPVFTVQMPPNTASSAIIRIA</sequence>
<protein>
    <submittedName>
        <fullName evidence="1">Uncharacterized protein</fullName>
    </submittedName>
</protein>
<gene>
    <name evidence="1" type="ORF">UFOVP393_14</name>
</gene>
<organism evidence="1">
    <name type="scientific">uncultured Caudovirales phage</name>
    <dbReference type="NCBI Taxonomy" id="2100421"/>
    <lineage>
        <taxon>Viruses</taxon>
        <taxon>Duplodnaviria</taxon>
        <taxon>Heunggongvirae</taxon>
        <taxon>Uroviricota</taxon>
        <taxon>Caudoviricetes</taxon>
        <taxon>Peduoviridae</taxon>
        <taxon>Maltschvirus</taxon>
        <taxon>Maltschvirus maltsch</taxon>
    </lineage>
</organism>
<evidence type="ECO:0000313" key="1">
    <source>
        <dbReference type="EMBL" id="CAB5223846.1"/>
    </source>
</evidence>
<reference evidence="1" key="1">
    <citation type="submission" date="2020-05" db="EMBL/GenBank/DDBJ databases">
        <authorList>
            <person name="Chiriac C."/>
            <person name="Salcher M."/>
            <person name="Ghai R."/>
            <person name="Kavagutti S V."/>
        </authorList>
    </citation>
    <scope>NUCLEOTIDE SEQUENCE</scope>
</reference>
<dbReference type="EMBL" id="LR798335">
    <property type="protein sequence ID" value="CAB5223846.1"/>
    <property type="molecule type" value="Genomic_DNA"/>
</dbReference>
<name>A0A6J7X665_9CAUD</name>
<accession>A0A6J7X665</accession>
<proteinExistence type="predicted"/>